<dbReference type="Pfam" id="PF05193">
    <property type="entry name" value="Peptidase_M16_C"/>
    <property type="match status" value="1"/>
</dbReference>
<feature type="domain" description="Peptidase M16 C-terminal" evidence="1">
    <location>
        <begin position="202"/>
        <end position="356"/>
    </location>
</feature>
<dbReference type="AlphaFoldDB" id="A0A1I2P599"/>
<dbReference type="PANTHER" id="PTHR11851">
    <property type="entry name" value="METALLOPROTEASE"/>
    <property type="match status" value="1"/>
</dbReference>
<dbReference type="Proteomes" id="UP000199642">
    <property type="component" value="Unassembled WGS sequence"/>
</dbReference>
<gene>
    <name evidence="2" type="ORF">SAMN04487988_101376</name>
</gene>
<name>A0A1I2P599_9BACT</name>
<proteinExistence type="predicted"/>
<protein>
    <submittedName>
        <fullName evidence="2">Predicted Zn-dependent peptidase</fullName>
    </submittedName>
</protein>
<organism evidence="2 3">
    <name type="scientific">Algoriphagus hitonicola</name>
    <dbReference type="NCBI Taxonomy" id="435880"/>
    <lineage>
        <taxon>Bacteria</taxon>
        <taxon>Pseudomonadati</taxon>
        <taxon>Bacteroidota</taxon>
        <taxon>Cytophagia</taxon>
        <taxon>Cytophagales</taxon>
        <taxon>Cyclobacteriaceae</taxon>
        <taxon>Algoriphagus</taxon>
    </lineage>
</organism>
<dbReference type="Gene3D" id="3.30.830.10">
    <property type="entry name" value="Metalloenzyme, LuxS/M16 peptidase-like"/>
    <property type="match status" value="2"/>
</dbReference>
<dbReference type="InterPro" id="IPR050361">
    <property type="entry name" value="MPP/UQCRC_Complex"/>
</dbReference>
<evidence type="ECO:0000313" key="3">
    <source>
        <dbReference type="Proteomes" id="UP000199642"/>
    </source>
</evidence>
<evidence type="ECO:0000313" key="2">
    <source>
        <dbReference type="EMBL" id="SFG09117.1"/>
    </source>
</evidence>
<keyword evidence="3" id="KW-1185">Reference proteome</keyword>
<dbReference type="InterPro" id="IPR007863">
    <property type="entry name" value="Peptidase_M16_C"/>
</dbReference>
<sequence length="423" mass="48497">MLLDRSQAPEFKIPEDFELLYPEKFSLKNGIQVFFFPTKGIDAVKIDITCLGQRDKLPLEQTLLPSFTLQMLSEGTENKTAADLANFLDFHASEISPILTFSKEGLSVLSTQKHLMPVLDLLIEMVQKPAFPVEMLDKRKSQRKLSLQLEREKTNSRAGQLFRKGLFGATHPYGFEVGEKEVDIITPEKIRFYSDQLLWQETEVFISGDFSAEKLDATLQYFEQLPIKSKVEGILLPEINPLEHLYENRETAVQSSIRLGYLSIPKNHPDFIPLSVFNTILGGYFGSRLIKNIREDKGHTYGIYSSLAEIGNSNYWVVSADVQKSFNRAVISEIHQEIQRLVNEPLEPEELETVRNFQIGQMLSRFSSSFDLMDRFRAVHHSDLALDFYSKKLEFLKSFSTRDIIQTGEKYFKNSPFIEVIVG</sequence>
<accession>A0A1I2P599</accession>
<reference evidence="3" key="1">
    <citation type="submission" date="2016-10" db="EMBL/GenBank/DDBJ databases">
        <authorList>
            <person name="Varghese N."/>
            <person name="Submissions S."/>
        </authorList>
    </citation>
    <scope>NUCLEOTIDE SEQUENCE [LARGE SCALE GENOMIC DNA]</scope>
    <source>
        <strain evidence="3">DSM 19315</strain>
    </source>
</reference>
<dbReference type="GO" id="GO:0046872">
    <property type="term" value="F:metal ion binding"/>
    <property type="evidence" value="ECO:0007669"/>
    <property type="project" value="InterPro"/>
</dbReference>
<dbReference type="SUPFAM" id="SSF63411">
    <property type="entry name" value="LuxS/MPP-like metallohydrolase"/>
    <property type="match status" value="2"/>
</dbReference>
<dbReference type="RefSeq" id="WP_092788541.1">
    <property type="nucleotide sequence ID" value="NZ_FOPC01000001.1"/>
</dbReference>
<dbReference type="PANTHER" id="PTHR11851:SF224">
    <property type="entry name" value="PROCESSING PROTEASE"/>
    <property type="match status" value="1"/>
</dbReference>
<dbReference type="InterPro" id="IPR011249">
    <property type="entry name" value="Metalloenz_LuxS/M16"/>
</dbReference>
<dbReference type="EMBL" id="FOPC01000001">
    <property type="protein sequence ID" value="SFG09117.1"/>
    <property type="molecule type" value="Genomic_DNA"/>
</dbReference>
<evidence type="ECO:0000259" key="1">
    <source>
        <dbReference type="Pfam" id="PF05193"/>
    </source>
</evidence>
<dbReference type="STRING" id="435880.SAMN04487988_101376"/>
<dbReference type="OrthoDB" id="9811314at2"/>